<name>I4EL92_9BACT</name>
<keyword evidence="3" id="KW-1185">Reference proteome</keyword>
<feature type="transmembrane region" description="Helical" evidence="1">
    <location>
        <begin position="38"/>
        <end position="58"/>
    </location>
</feature>
<evidence type="ECO:0008006" key="4">
    <source>
        <dbReference type="Google" id="ProtNLM"/>
    </source>
</evidence>
<protein>
    <recommendedName>
        <fullName evidence="4">Transmembrane protein</fullName>
    </recommendedName>
</protein>
<feature type="transmembrane region" description="Helical" evidence="1">
    <location>
        <begin position="12"/>
        <end position="32"/>
    </location>
</feature>
<keyword evidence="1" id="KW-1133">Transmembrane helix</keyword>
<keyword evidence="1" id="KW-0472">Membrane</keyword>
<gene>
    <name evidence="2" type="ORF">NITHO_50003</name>
</gene>
<evidence type="ECO:0000313" key="3">
    <source>
        <dbReference type="Proteomes" id="UP000004221"/>
    </source>
</evidence>
<proteinExistence type="predicted"/>
<dbReference type="AlphaFoldDB" id="I4EL92"/>
<reference evidence="2 3" key="1">
    <citation type="journal article" date="2012" name="ISME J.">
        <title>Nitrification expanded: discovery, physiology and genomics of a nitrite-oxidizing bacterium from the phylum Chloroflexi.</title>
        <authorList>
            <person name="Sorokin D.Y."/>
            <person name="Lucker S."/>
            <person name="Vejmelkova D."/>
            <person name="Kostrikina N.A."/>
            <person name="Kleerebezem R."/>
            <person name="Rijpstra W.I."/>
            <person name="Damste J.S."/>
            <person name="Le Paslier D."/>
            <person name="Muyzer G."/>
            <person name="Wagner M."/>
            <person name="van Loosdrecht M.C."/>
            <person name="Daims H."/>
        </authorList>
    </citation>
    <scope>NUCLEOTIDE SEQUENCE [LARGE SCALE GENOMIC DNA]</scope>
    <source>
        <strain evidence="3">none</strain>
    </source>
</reference>
<sequence length="153" mass="16899">MVRRAMESSGSTNLRYSAAALLILAGILRALFPPENVGQSWTFGLSMFLALFGAIFLLRPWRYGSSGELRDGEETARYYYMVAAVMIVVFIIFDIIVATVGLPVAGKASETMFTSPVFIAETIMEVVALGILIVLSLRKPVYIDLEVDDDDYE</sequence>
<dbReference type="EMBL" id="CAGS01000445">
    <property type="protein sequence ID" value="CCF85454.1"/>
    <property type="molecule type" value="Genomic_DNA"/>
</dbReference>
<feature type="transmembrane region" description="Helical" evidence="1">
    <location>
        <begin position="78"/>
        <end position="105"/>
    </location>
</feature>
<dbReference type="Proteomes" id="UP000004221">
    <property type="component" value="Unassembled WGS sequence"/>
</dbReference>
<evidence type="ECO:0000313" key="2">
    <source>
        <dbReference type="EMBL" id="CCF85454.1"/>
    </source>
</evidence>
<keyword evidence="1" id="KW-0812">Transmembrane</keyword>
<feature type="transmembrane region" description="Helical" evidence="1">
    <location>
        <begin position="117"/>
        <end position="137"/>
    </location>
</feature>
<comment type="caution">
    <text evidence="2">The sequence shown here is derived from an EMBL/GenBank/DDBJ whole genome shotgun (WGS) entry which is preliminary data.</text>
</comment>
<accession>I4EL92</accession>
<organism evidence="2 3">
    <name type="scientific">Nitrolancea hollandica Lb</name>
    <dbReference type="NCBI Taxonomy" id="1129897"/>
    <lineage>
        <taxon>Bacteria</taxon>
        <taxon>Pseudomonadati</taxon>
        <taxon>Thermomicrobiota</taxon>
        <taxon>Thermomicrobia</taxon>
        <taxon>Sphaerobacterales</taxon>
        <taxon>Sphaerobacterineae</taxon>
        <taxon>Sphaerobacteraceae</taxon>
        <taxon>Nitrolancea</taxon>
    </lineage>
</organism>
<dbReference type="RefSeq" id="WP_008480366.1">
    <property type="nucleotide sequence ID" value="NZ_CAGS01000445.1"/>
</dbReference>
<evidence type="ECO:0000256" key="1">
    <source>
        <dbReference type="SAM" id="Phobius"/>
    </source>
</evidence>